<evidence type="ECO:0000256" key="7">
    <source>
        <dbReference type="ARBA" id="ARBA00022989"/>
    </source>
</evidence>
<dbReference type="GO" id="GO:0006605">
    <property type="term" value="P:protein targeting"/>
    <property type="evidence" value="ECO:0007669"/>
    <property type="project" value="InterPro"/>
</dbReference>
<dbReference type="GO" id="GO:0016031">
    <property type="term" value="P:tRNA import into mitochondrion"/>
    <property type="evidence" value="ECO:0007669"/>
    <property type="project" value="TreeGrafter"/>
</dbReference>
<keyword evidence="3" id="KW-0813">Transport</keyword>
<dbReference type="InterPro" id="IPR002056">
    <property type="entry name" value="MAS20"/>
</dbReference>
<sequence length="211" mass="22354">MASRTPAQVALITTGAILTGLVGYAVYFDYQRRHNPEFRKSIKKQHKKVRAAAEARNKAEKDRNSKLLREALKEIQAESPPSAPEQQEMYFQEHVGQGEQLAAMGPDSYVEAAAHFYRALRVYPQPVELLMIYQKVAPPPVFALLLELTSLTGGGPAGAGAGFGAGGPPPQAPASIDDIDEGGSPTGDSQGTSSGSGMGSGGDWERVSEGA</sequence>
<evidence type="ECO:0000313" key="14">
    <source>
        <dbReference type="Proteomes" id="UP000193218"/>
    </source>
</evidence>
<feature type="coiled-coil region" evidence="10">
    <location>
        <begin position="42"/>
        <end position="78"/>
    </location>
</feature>
<evidence type="ECO:0000256" key="3">
    <source>
        <dbReference type="ARBA" id="ARBA00022448"/>
    </source>
</evidence>
<dbReference type="AlphaFoldDB" id="A0A1Y1UJL6"/>
<proteinExistence type="inferred from homology"/>
<keyword evidence="7 12" id="KW-1133">Transmembrane helix</keyword>
<dbReference type="PANTHER" id="PTHR12430:SF0">
    <property type="entry name" value="TRANSLOCASE OF OUTER MITOCHONDRIAL MEMBRANE 20"/>
    <property type="match status" value="1"/>
</dbReference>
<evidence type="ECO:0000313" key="13">
    <source>
        <dbReference type="EMBL" id="ORX38243.1"/>
    </source>
</evidence>
<reference evidence="13 14" key="1">
    <citation type="submission" date="2017-03" db="EMBL/GenBank/DDBJ databases">
        <title>Widespread Adenine N6-methylation of Active Genes in Fungi.</title>
        <authorList>
            <consortium name="DOE Joint Genome Institute"/>
            <person name="Mondo S.J."/>
            <person name="Dannebaum R.O."/>
            <person name="Kuo R.C."/>
            <person name="Louie K.B."/>
            <person name="Bewick A.J."/>
            <person name="Labutti K."/>
            <person name="Haridas S."/>
            <person name="Kuo A."/>
            <person name="Salamov A."/>
            <person name="Ahrendt S.R."/>
            <person name="Lau R."/>
            <person name="Bowen B.P."/>
            <person name="Lipzen A."/>
            <person name="Sullivan W."/>
            <person name="Andreopoulos W.B."/>
            <person name="Clum A."/>
            <person name="Lindquist E."/>
            <person name="Daum C."/>
            <person name="Northen T.R."/>
            <person name="Ramamoorthy G."/>
            <person name="Schmitz R.J."/>
            <person name="Gryganskyi A."/>
            <person name="Culley D."/>
            <person name="Magnuson J."/>
            <person name="James T.Y."/>
            <person name="O'Malley M.A."/>
            <person name="Stajich J.E."/>
            <person name="Spatafora J.W."/>
            <person name="Visel A."/>
            <person name="Grigoriev I.V."/>
        </authorList>
    </citation>
    <scope>NUCLEOTIDE SEQUENCE [LARGE SCALE GENOMIC DNA]</scope>
    <source>
        <strain evidence="13 14">NRRL Y-17943</strain>
    </source>
</reference>
<dbReference type="Gene3D" id="1.20.960.10">
    <property type="entry name" value="Mitochondrial outer membrane translocase complex, subunit Tom20 domain"/>
    <property type="match status" value="1"/>
</dbReference>
<gene>
    <name evidence="13" type="ORF">BD324DRAFT_620113</name>
</gene>
<name>A0A1Y1UJL6_9TREE</name>
<dbReference type="GO" id="GO:0030150">
    <property type="term" value="P:protein import into mitochondrial matrix"/>
    <property type="evidence" value="ECO:0007669"/>
    <property type="project" value="TreeGrafter"/>
</dbReference>
<evidence type="ECO:0000256" key="9">
    <source>
        <dbReference type="ARBA" id="ARBA00023136"/>
    </source>
</evidence>
<evidence type="ECO:0000256" key="4">
    <source>
        <dbReference type="ARBA" id="ARBA00022692"/>
    </source>
</evidence>
<keyword evidence="9 12" id="KW-0472">Membrane</keyword>
<dbReference type="Proteomes" id="UP000193218">
    <property type="component" value="Unassembled WGS sequence"/>
</dbReference>
<comment type="similarity">
    <text evidence="2">Belongs to the Tom20 family.</text>
</comment>
<dbReference type="InterPro" id="IPR023392">
    <property type="entry name" value="Tom20_dom_sf"/>
</dbReference>
<feature type="transmembrane region" description="Helical" evidence="12">
    <location>
        <begin position="6"/>
        <end position="30"/>
    </location>
</feature>
<dbReference type="OrthoDB" id="2154253at2759"/>
<evidence type="ECO:0000256" key="10">
    <source>
        <dbReference type="SAM" id="Coils"/>
    </source>
</evidence>
<dbReference type="SUPFAM" id="SSF47157">
    <property type="entry name" value="Mitochondrial import receptor subunit Tom20"/>
    <property type="match status" value="1"/>
</dbReference>
<keyword evidence="14" id="KW-1185">Reference proteome</keyword>
<keyword evidence="5" id="KW-1000">Mitochondrion outer membrane</keyword>
<keyword evidence="4 12" id="KW-0812">Transmembrane</keyword>
<dbReference type="EMBL" id="NBSH01000004">
    <property type="protein sequence ID" value="ORX38243.1"/>
    <property type="molecule type" value="Genomic_DNA"/>
</dbReference>
<feature type="region of interest" description="Disordered" evidence="11">
    <location>
        <begin position="159"/>
        <end position="211"/>
    </location>
</feature>
<feature type="compositionally biased region" description="Low complexity" evidence="11">
    <location>
        <begin position="182"/>
        <end position="193"/>
    </location>
</feature>
<comment type="subcellular location">
    <subcellularLocation>
        <location evidence="1">Mitochondrion outer membrane</location>
        <topology evidence="1">Single-pass membrane protein</topology>
    </subcellularLocation>
</comment>
<accession>A0A1Y1UJL6</accession>
<evidence type="ECO:0000256" key="6">
    <source>
        <dbReference type="ARBA" id="ARBA00022927"/>
    </source>
</evidence>
<keyword evidence="10" id="KW-0175">Coiled coil</keyword>
<dbReference type="InParanoid" id="A0A1Y1UJL6"/>
<dbReference type="PRINTS" id="PR00351">
    <property type="entry name" value="OM20RECEPTOR"/>
</dbReference>
<dbReference type="GeneID" id="33557056"/>
<dbReference type="GO" id="GO:0008320">
    <property type="term" value="F:protein transmembrane transporter activity"/>
    <property type="evidence" value="ECO:0007669"/>
    <property type="project" value="TreeGrafter"/>
</dbReference>
<dbReference type="STRING" id="4999.A0A1Y1UJL6"/>
<evidence type="ECO:0000256" key="11">
    <source>
        <dbReference type="SAM" id="MobiDB-lite"/>
    </source>
</evidence>
<dbReference type="PANTHER" id="PTHR12430">
    <property type="entry name" value="MITOCHONDRIAL IMPORT RECEPTOR SUBUNIT TOM20"/>
    <property type="match status" value="1"/>
</dbReference>
<keyword evidence="8" id="KW-0496">Mitochondrion</keyword>
<organism evidence="13 14">
    <name type="scientific">Kockovaella imperatae</name>
    <dbReference type="NCBI Taxonomy" id="4999"/>
    <lineage>
        <taxon>Eukaryota</taxon>
        <taxon>Fungi</taxon>
        <taxon>Dikarya</taxon>
        <taxon>Basidiomycota</taxon>
        <taxon>Agaricomycotina</taxon>
        <taxon>Tremellomycetes</taxon>
        <taxon>Tremellales</taxon>
        <taxon>Cuniculitremaceae</taxon>
        <taxon>Kockovaella</taxon>
    </lineage>
</organism>
<evidence type="ECO:0000256" key="8">
    <source>
        <dbReference type="ARBA" id="ARBA00023128"/>
    </source>
</evidence>
<comment type="caution">
    <text evidence="13">The sequence shown here is derived from an EMBL/GenBank/DDBJ whole genome shotgun (WGS) entry which is preliminary data.</text>
</comment>
<evidence type="ECO:0000256" key="1">
    <source>
        <dbReference type="ARBA" id="ARBA00004572"/>
    </source>
</evidence>
<dbReference type="GO" id="GO:0006886">
    <property type="term" value="P:intracellular protein transport"/>
    <property type="evidence" value="ECO:0007669"/>
    <property type="project" value="InterPro"/>
</dbReference>
<evidence type="ECO:0000256" key="2">
    <source>
        <dbReference type="ARBA" id="ARBA00005792"/>
    </source>
</evidence>
<evidence type="ECO:0000256" key="5">
    <source>
        <dbReference type="ARBA" id="ARBA00022787"/>
    </source>
</evidence>
<dbReference type="RefSeq" id="XP_021872165.1">
    <property type="nucleotide sequence ID" value="XM_022015248.1"/>
</dbReference>
<dbReference type="GO" id="GO:0005742">
    <property type="term" value="C:mitochondrial outer membrane translocase complex"/>
    <property type="evidence" value="ECO:0007669"/>
    <property type="project" value="InterPro"/>
</dbReference>
<evidence type="ECO:0000256" key="12">
    <source>
        <dbReference type="SAM" id="Phobius"/>
    </source>
</evidence>
<dbReference type="FunCoup" id="A0A1Y1UJL6">
    <property type="interactions" value="159"/>
</dbReference>
<protein>
    <submittedName>
        <fullName evidence="13">Mitochondrial outer membrane translocase complex, subunit Tom20 domain-containing protein</fullName>
    </submittedName>
</protein>
<dbReference type="GO" id="GO:0030943">
    <property type="term" value="F:mitochondrion targeting sequence binding"/>
    <property type="evidence" value="ECO:0007669"/>
    <property type="project" value="TreeGrafter"/>
</dbReference>
<dbReference type="Pfam" id="PF02064">
    <property type="entry name" value="MAS20"/>
    <property type="match status" value="1"/>
</dbReference>
<keyword evidence="6" id="KW-0653">Protein transport</keyword>